<name>A0A8S9LV80_BRACR</name>
<accession>A0A8S9LV80</accession>
<reference evidence="2" key="1">
    <citation type="submission" date="2019-12" db="EMBL/GenBank/DDBJ databases">
        <title>Genome sequencing and annotation of Brassica cretica.</title>
        <authorList>
            <person name="Studholme D.J."/>
            <person name="Sarris P.F."/>
        </authorList>
    </citation>
    <scope>NUCLEOTIDE SEQUENCE</scope>
    <source>
        <strain evidence="2">PFS-102/07</strain>
        <tissue evidence="2">Leaf</tissue>
    </source>
</reference>
<evidence type="ECO:0000313" key="2">
    <source>
        <dbReference type="EMBL" id="KAF2609641.1"/>
    </source>
</evidence>
<feature type="compositionally biased region" description="Basic residues" evidence="1">
    <location>
        <begin position="56"/>
        <end position="73"/>
    </location>
</feature>
<dbReference type="AlphaFoldDB" id="A0A8S9LV80"/>
<gene>
    <name evidence="2" type="ORF">F2Q70_00011934</name>
</gene>
<protein>
    <submittedName>
        <fullName evidence="2">Uncharacterized protein</fullName>
    </submittedName>
</protein>
<sequence>MGQQVKWLQTMKAPTLSGTMVSGATTTETMSVGSDPLGATPSSRSDLPYQSDLTRVTRRSRSRFHRTETRKRARSDVSQRPLQADPEAWNDLSE</sequence>
<dbReference type="EMBL" id="QGKY02000089">
    <property type="protein sequence ID" value="KAF2609641.1"/>
    <property type="molecule type" value="Genomic_DNA"/>
</dbReference>
<feature type="region of interest" description="Disordered" evidence="1">
    <location>
        <begin position="1"/>
        <end position="94"/>
    </location>
</feature>
<feature type="compositionally biased region" description="Polar residues" evidence="1">
    <location>
        <begin position="16"/>
        <end position="32"/>
    </location>
</feature>
<organism evidence="2">
    <name type="scientific">Brassica cretica</name>
    <name type="common">Mustard</name>
    <dbReference type="NCBI Taxonomy" id="69181"/>
    <lineage>
        <taxon>Eukaryota</taxon>
        <taxon>Viridiplantae</taxon>
        <taxon>Streptophyta</taxon>
        <taxon>Embryophyta</taxon>
        <taxon>Tracheophyta</taxon>
        <taxon>Spermatophyta</taxon>
        <taxon>Magnoliopsida</taxon>
        <taxon>eudicotyledons</taxon>
        <taxon>Gunneridae</taxon>
        <taxon>Pentapetalae</taxon>
        <taxon>rosids</taxon>
        <taxon>malvids</taxon>
        <taxon>Brassicales</taxon>
        <taxon>Brassicaceae</taxon>
        <taxon>Brassiceae</taxon>
        <taxon>Brassica</taxon>
    </lineage>
</organism>
<comment type="caution">
    <text evidence="2">The sequence shown here is derived from an EMBL/GenBank/DDBJ whole genome shotgun (WGS) entry which is preliminary data.</text>
</comment>
<proteinExistence type="predicted"/>
<evidence type="ECO:0000256" key="1">
    <source>
        <dbReference type="SAM" id="MobiDB-lite"/>
    </source>
</evidence>